<evidence type="ECO:0000313" key="3">
    <source>
        <dbReference type="EMBL" id="GHI20747.1"/>
    </source>
</evidence>
<dbReference type="EMBL" id="BNDW01000019">
    <property type="protein sequence ID" value="GHI20747.1"/>
    <property type="molecule type" value="Genomic_DNA"/>
</dbReference>
<feature type="signal peptide" evidence="2">
    <location>
        <begin position="1"/>
        <end position="27"/>
    </location>
</feature>
<evidence type="ECO:0000256" key="1">
    <source>
        <dbReference type="SAM" id="MobiDB-lite"/>
    </source>
</evidence>
<dbReference type="PROSITE" id="PS51257">
    <property type="entry name" value="PROKAR_LIPOPROTEIN"/>
    <property type="match status" value="1"/>
</dbReference>
<protein>
    <recommendedName>
        <fullName evidence="5">Lipoprotein</fullName>
    </recommendedName>
</protein>
<accession>A0ABQ3P6X9</accession>
<dbReference type="Proteomes" id="UP001052739">
    <property type="component" value="Unassembled WGS sequence"/>
</dbReference>
<reference evidence="3" key="1">
    <citation type="submission" date="2024-05" db="EMBL/GenBank/DDBJ databases">
        <title>Whole genome shotgun sequence of Streptomyces hydrogenans NBRC 13475.</title>
        <authorList>
            <person name="Komaki H."/>
            <person name="Tamura T."/>
        </authorList>
    </citation>
    <scope>NUCLEOTIDE SEQUENCE</scope>
    <source>
        <strain evidence="3">NBRC 13475</strain>
    </source>
</reference>
<evidence type="ECO:0000256" key="2">
    <source>
        <dbReference type="SAM" id="SignalP"/>
    </source>
</evidence>
<feature type="chain" id="PRO_5046416586" description="Lipoprotein" evidence="2">
    <location>
        <begin position="28"/>
        <end position="222"/>
    </location>
</feature>
<sequence length="222" mass="24011">MGLRNVSVRRVLQGAVLGLAVCLLATACGRGEEPEPERVMAEQQCDGTLSPGAARALETVMHTKRFSHDPRGGLERTAEALVADHGKGERRSPTRRLCRANPAGSSDRITVAFHLYRDTELARGDRVASLHPYAMGVEALSGPKRALLYVRCASPRLKGSDKHPARVMGQLDFIRSDLSDTAPIREAHLTILHSATLAVVRKLGCEDDAGLAEKPVLKPLPE</sequence>
<evidence type="ECO:0000313" key="4">
    <source>
        <dbReference type="Proteomes" id="UP001052739"/>
    </source>
</evidence>
<gene>
    <name evidence="3" type="ORF">Shyd_21180</name>
</gene>
<proteinExistence type="predicted"/>
<feature type="region of interest" description="Disordered" evidence="1">
    <location>
        <begin position="82"/>
        <end position="101"/>
    </location>
</feature>
<keyword evidence="4" id="KW-1185">Reference proteome</keyword>
<evidence type="ECO:0008006" key="5">
    <source>
        <dbReference type="Google" id="ProtNLM"/>
    </source>
</evidence>
<comment type="caution">
    <text evidence="3">The sequence shown here is derived from an EMBL/GenBank/DDBJ whole genome shotgun (WGS) entry which is preliminary data.</text>
</comment>
<keyword evidence="2" id="KW-0732">Signal</keyword>
<organism evidence="3 4">
    <name type="scientific">Streptomyces hydrogenans</name>
    <dbReference type="NCBI Taxonomy" id="1873719"/>
    <lineage>
        <taxon>Bacteria</taxon>
        <taxon>Bacillati</taxon>
        <taxon>Actinomycetota</taxon>
        <taxon>Actinomycetes</taxon>
        <taxon>Kitasatosporales</taxon>
        <taxon>Streptomycetaceae</taxon>
        <taxon>Streptomyces</taxon>
    </lineage>
</organism>
<feature type="compositionally biased region" description="Basic and acidic residues" evidence="1">
    <location>
        <begin position="82"/>
        <end position="92"/>
    </location>
</feature>
<name>A0ABQ3P6X9_9ACTN</name>